<name>A0A5C3KC87_COPMA</name>
<protein>
    <submittedName>
        <fullName evidence="1">Uncharacterized protein</fullName>
    </submittedName>
</protein>
<accession>A0A5C3KC87</accession>
<keyword evidence="2" id="KW-1185">Reference proteome</keyword>
<evidence type="ECO:0000313" key="2">
    <source>
        <dbReference type="Proteomes" id="UP000307440"/>
    </source>
</evidence>
<dbReference type="AlphaFoldDB" id="A0A5C3KC87"/>
<dbReference type="EMBL" id="ML210521">
    <property type="protein sequence ID" value="TFK17367.1"/>
    <property type="molecule type" value="Genomic_DNA"/>
</dbReference>
<reference evidence="1 2" key="1">
    <citation type="journal article" date="2019" name="Nat. Ecol. Evol.">
        <title>Megaphylogeny resolves global patterns of mushroom evolution.</title>
        <authorList>
            <person name="Varga T."/>
            <person name="Krizsan K."/>
            <person name="Foldi C."/>
            <person name="Dima B."/>
            <person name="Sanchez-Garcia M."/>
            <person name="Sanchez-Ramirez S."/>
            <person name="Szollosi G.J."/>
            <person name="Szarkandi J.G."/>
            <person name="Papp V."/>
            <person name="Albert L."/>
            <person name="Andreopoulos W."/>
            <person name="Angelini C."/>
            <person name="Antonin V."/>
            <person name="Barry K.W."/>
            <person name="Bougher N.L."/>
            <person name="Buchanan P."/>
            <person name="Buyck B."/>
            <person name="Bense V."/>
            <person name="Catcheside P."/>
            <person name="Chovatia M."/>
            <person name="Cooper J."/>
            <person name="Damon W."/>
            <person name="Desjardin D."/>
            <person name="Finy P."/>
            <person name="Geml J."/>
            <person name="Haridas S."/>
            <person name="Hughes K."/>
            <person name="Justo A."/>
            <person name="Karasinski D."/>
            <person name="Kautmanova I."/>
            <person name="Kiss B."/>
            <person name="Kocsube S."/>
            <person name="Kotiranta H."/>
            <person name="LaButti K.M."/>
            <person name="Lechner B.E."/>
            <person name="Liimatainen K."/>
            <person name="Lipzen A."/>
            <person name="Lukacs Z."/>
            <person name="Mihaltcheva S."/>
            <person name="Morgado L.N."/>
            <person name="Niskanen T."/>
            <person name="Noordeloos M.E."/>
            <person name="Ohm R.A."/>
            <person name="Ortiz-Santana B."/>
            <person name="Ovrebo C."/>
            <person name="Racz N."/>
            <person name="Riley R."/>
            <person name="Savchenko A."/>
            <person name="Shiryaev A."/>
            <person name="Soop K."/>
            <person name="Spirin V."/>
            <person name="Szebenyi C."/>
            <person name="Tomsovsky M."/>
            <person name="Tulloss R.E."/>
            <person name="Uehling J."/>
            <person name="Grigoriev I.V."/>
            <person name="Vagvolgyi C."/>
            <person name="Papp T."/>
            <person name="Martin F.M."/>
            <person name="Miettinen O."/>
            <person name="Hibbett D.S."/>
            <person name="Nagy L.G."/>
        </authorList>
    </citation>
    <scope>NUCLEOTIDE SEQUENCE [LARGE SCALE GENOMIC DNA]</scope>
    <source>
        <strain evidence="1 2">CBS 121175</strain>
    </source>
</reference>
<gene>
    <name evidence="1" type="ORF">FA15DRAFT_676116</name>
</gene>
<organism evidence="1 2">
    <name type="scientific">Coprinopsis marcescibilis</name>
    <name type="common">Agaric fungus</name>
    <name type="synonym">Psathyrella marcescibilis</name>
    <dbReference type="NCBI Taxonomy" id="230819"/>
    <lineage>
        <taxon>Eukaryota</taxon>
        <taxon>Fungi</taxon>
        <taxon>Dikarya</taxon>
        <taxon>Basidiomycota</taxon>
        <taxon>Agaricomycotina</taxon>
        <taxon>Agaricomycetes</taxon>
        <taxon>Agaricomycetidae</taxon>
        <taxon>Agaricales</taxon>
        <taxon>Agaricineae</taxon>
        <taxon>Psathyrellaceae</taxon>
        <taxon>Coprinopsis</taxon>
    </lineage>
</organism>
<dbReference type="Proteomes" id="UP000307440">
    <property type="component" value="Unassembled WGS sequence"/>
</dbReference>
<evidence type="ECO:0000313" key="1">
    <source>
        <dbReference type="EMBL" id="TFK17367.1"/>
    </source>
</evidence>
<proteinExistence type="predicted"/>
<sequence length="103" mass="12247">MAHQWAAQKSRGELQHQQAVFGEICRHFSKHHNLSSCQKPTRPNDSLLCQWRIDFSEFNEVEVQIREHSIEIIFAKSQLRDMRRPWARIKEAVKSCPRRFSVC</sequence>